<accession>A0ABW8CWX6</accession>
<dbReference type="EMBL" id="JBITYT010000010">
    <property type="protein sequence ID" value="MFI9122078.1"/>
    <property type="molecule type" value="Genomic_DNA"/>
</dbReference>
<feature type="compositionally biased region" description="Basic and acidic residues" evidence="1">
    <location>
        <begin position="47"/>
        <end position="56"/>
    </location>
</feature>
<evidence type="ECO:0000256" key="1">
    <source>
        <dbReference type="SAM" id="MobiDB-lite"/>
    </source>
</evidence>
<evidence type="ECO:0000313" key="3">
    <source>
        <dbReference type="Proteomes" id="UP001614391"/>
    </source>
</evidence>
<sequence>MRQETAVHLGEDRPVDRRLRQRDGAREPGGAEAPYRRDEDAGVPGRLLDETPYDLRRRGRGAQVVQEGPRPVRAEAPEPYGLRSRHVGRPVVAGGRHEPAGPAAARRPLPPPPRGERGARMGVPEVQVVQADQDRKVPEEPGHGGGEAVLAPRGPQRPARLRSAGREGGEQGPRAAPRHPVAGCGDPVSRAGEVVGRPGEQGGTALAGASGDEQDPAVSGGVRQTCHRGEFGRAVVQPGAGGGDVGRSAHADQVTDPYATGRREASGSGRRPRPGSPVL</sequence>
<organism evidence="2 3">
    <name type="scientific">Streptomyces bikiniensis</name>
    <dbReference type="NCBI Taxonomy" id="1896"/>
    <lineage>
        <taxon>Bacteria</taxon>
        <taxon>Bacillati</taxon>
        <taxon>Actinomycetota</taxon>
        <taxon>Actinomycetes</taxon>
        <taxon>Kitasatosporales</taxon>
        <taxon>Streptomycetaceae</taxon>
        <taxon>Streptomyces</taxon>
    </lineage>
</organism>
<comment type="caution">
    <text evidence="2">The sequence shown here is derived from an EMBL/GenBank/DDBJ whole genome shotgun (WGS) entry which is preliminary data.</text>
</comment>
<proteinExistence type="predicted"/>
<feature type="region of interest" description="Disordered" evidence="1">
    <location>
        <begin position="1"/>
        <end position="279"/>
    </location>
</feature>
<reference evidence="2 3" key="1">
    <citation type="submission" date="2024-10" db="EMBL/GenBank/DDBJ databases">
        <title>The Natural Products Discovery Center: Release of the First 8490 Sequenced Strains for Exploring Actinobacteria Biosynthetic Diversity.</title>
        <authorList>
            <person name="Kalkreuter E."/>
            <person name="Kautsar S.A."/>
            <person name="Yang D."/>
            <person name="Bader C.D."/>
            <person name="Teijaro C.N."/>
            <person name="Fluegel L."/>
            <person name="Davis C.M."/>
            <person name="Simpson J.R."/>
            <person name="Lauterbach L."/>
            <person name="Steele A.D."/>
            <person name="Gui C."/>
            <person name="Meng S."/>
            <person name="Li G."/>
            <person name="Viehrig K."/>
            <person name="Ye F."/>
            <person name="Su P."/>
            <person name="Kiefer A.F."/>
            <person name="Nichols A."/>
            <person name="Cepeda A.J."/>
            <person name="Yan W."/>
            <person name="Fan B."/>
            <person name="Jiang Y."/>
            <person name="Adhikari A."/>
            <person name="Zheng C.-J."/>
            <person name="Schuster L."/>
            <person name="Cowan T.M."/>
            <person name="Smanski M.J."/>
            <person name="Chevrette M.G."/>
            <person name="De Carvalho L.P.S."/>
            <person name="Shen B."/>
        </authorList>
    </citation>
    <scope>NUCLEOTIDE SEQUENCE [LARGE SCALE GENOMIC DNA]</scope>
    <source>
        <strain evidence="2 3">NPDC053346</strain>
    </source>
</reference>
<gene>
    <name evidence="2" type="ORF">ACIGW0_22160</name>
</gene>
<dbReference type="Proteomes" id="UP001614391">
    <property type="component" value="Unassembled WGS sequence"/>
</dbReference>
<name>A0ABW8CWX6_STRBI</name>
<dbReference type="RefSeq" id="WP_399617402.1">
    <property type="nucleotide sequence ID" value="NZ_JBITYT010000010.1"/>
</dbReference>
<protein>
    <submittedName>
        <fullName evidence="2">Uncharacterized protein</fullName>
    </submittedName>
</protein>
<evidence type="ECO:0000313" key="2">
    <source>
        <dbReference type="EMBL" id="MFI9122078.1"/>
    </source>
</evidence>
<feature type="compositionally biased region" description="Basic and acidic residues" evidence="1">
    <location>
        <begin position="132"/>
        <end position="142"/>
    </location>
</feature>
<feature type="compositionally biased region" description="Basic and acidic residues" evidence="1">
    <location>
        <begin position="1"/>
        <end position="26"/>
    </location>
</feature>
<keyword evidence="3" id="KW-1185">Reference proteome</keyword>